<dbReference type="AlphaFoldDB" id="A0A1X6ZKJ4"/>
<evidence type="ECO:0000313" key="3">
    <source>
        <dbReference type="Proteomes" id="UP000193061"/>
    </source>
</evidence>
<gene>
    <name evidence="2" type="ORF">ROA7450_02754</name>
</gene>
<name>A0A1X6ZKJ4_9RHOB</name>
<dbReference type="Proteomes" id="UP000193061">
    <property type="component" value="Unassembled WGS sequence"/>
</dbReference>
<organism evidence="2 3">
    <name type="scientific">Roseovarius albus</name>
    <dbReference type="NCBI Taxonomy" id="1247867"/>
    <lineage>
        <taxon>Bacteria</taxon>
        <taxon>Pseudomonadati</taxon>
        <taxon>Pseudomonadota</taxon>
        <taxon>Alphaproteobacteria</taxon>
        <taxon>Rhodobacterales</taxon>
        <taxon>Roseobacteraceae</taxon>
        <taxon>Roseovarius</taxon>
    </lineage>
</organism>
<sequence>MAISPQPLPWSLVLRLMLGLMPPVLLVAFFMAPAYIATITAALLMGAAGAIMGSIRRAMLAAALAPVPMFGSLIGIDPRIAALALTVIAGFEACRFGGRSFSLSLIAAVMLVHGQNLGTDIQTALVVFAAGVCWSLGIVKWLKFDAKAAAPAIGLRESIGLALLLALGLLVSVAIVEHSEQPFAYWIILMFLFRALAPTQQLHIRTWKFAQGAIAGAGIAMLLEIYVMPGAYVRLAIAFAAAFLGLRYVTLVSPLPAMFFCVGILLLGAPTPEAAGFRIEAVLIVAFLVLCLSEFLRMLLVKRE</sequence>
<evidence type="ECO:0000313" key="2">
    <source>
        <dbReference type="EMBL" id="SLN53748.1"/>
    </source>
</evidence>
<feature type="transmembrane region" description="Helical" evidence="1">
    <location>
        <begin position="58"/>
        <end position="76"/>
    </location>
</feature>
<protein>
    <recommendedName>
        <fullName evidence="4">Fusaric acid resistance protein family protein</fullName>
    </recommendedName>
</protein>
<feature type="transmembrane region" description="Helical" evidence="1">
    <location>
        <begin position="96"/>
        <end position="114"/>
    </location>
</feature>
<feature type="transmembrane region" description="Helical" evidence="1">
    <location>
        <begin position="248"/>
        <end position="269"/>
    </location>
</feature>
<feature type="transmembrane region" description="Helical" evidence="1">
    <location>
        <begin position="281"/>
        <end position="300"/>
    </location>
</feature>
<feature type="transmembrane region" description="Helical" evidence="1">
    <location>
        <begin position="183"/>
        <end position="203"/>
    </location>
</feature>
<feature type="transmembrane region" description="Helical" evidence="1">
    <location>
        <begin position="121"/>
        <end position="139"/>
    </location>
</feature>
<feature type="transmembrane region" description="Helical" evidence="1">
    <location>
        <begin position="209"/>
        <end position="227"/>
    </location>
</feature>
<reference evidence="2 3" key="1">
    <citation type="submission" date="2017-03" db="EMBL/GenBank/DDBJ databases">
        <authorList>
            <person name="Afonso C.L."/>
            <person name="Miller P.J."/>
            <person name="Scott M.A."/>
            <person name="Spackman E."/>
            <person name="Goraichik I."/>
            <person name="Dimitrov K.M."/>
            <person name="Suarez D.L."/>
            <person name="Swayne D.E."/>
        </authorList>
    </citation>
    <scope>NUCLEOTIDE SEQUENCE [LARGE SCALE GENOMIC DNA]</scope>
    <source>
        <strain evidence="2 3">CECT 7450</strain>
    </source>
</reference>
<keyword evidence="1" id="KW-0472">Membrane</keyword>
<feature type="transmembrane region" description="Helical" evidence="1">
    <location>
        <begin position="159"/>
        <end position="176"/>
    </location>
</feature>
<accession>A0A1X6ZKJ4</accession>
<keyword evidence="3" id="KW-1185">Reference proteome</keyword>
<dbReference type="EMBL" id="FWFX01000008">
    <property type="protein sequence ID" value="SLN53748.1"/>
    <property type="molecule type" value="Genomic_DNA"/>
</dbReference>
<keyword evidence="1" id="KW-1133">Transmembrane helix</keyword>
<feature type="transmembrane region" description="Helical" evidence="1">
    <location>
        <begin position="20"/>
        <end position="46"/>
    </location>
</feature>
<evidence type="ECO:0008006" key="4">
    <source>
        <dbReference type="Google" id="ProtNLM"/>
    </source>
</evidence>
<evidence type="ECO:0000256" key="1">
    <source>
        <dbReference type="SAM" id="Phobius"/>
    </source>
</evidence>
<proteinExistence type="predicted"/>
<keyword evidence="1" id="KW-0812">Transmembrane</keyword>